<reference evidence="2" key="1">
    <citation type="submission" date="2021-01" db="EMBL/GenBank/DDBJ databases">
        <authorList>
            <person name="Corre E."/>
            <person name="Pelletier E."/>
            <person name="Niang G."/>
            <person name="Scheremetjew M."/>
            <person name="Finn R."/>
            <person name="Kale V."/>
            <person name="Holt S."/>
            <person name="Cochrane G."/>
            <person name="Meng A."/>
            <person name="Brown T."/>
            <person name="Cohen L."/>
        </authorList>
    </citation>
    <scope>NUCLEOTIDE SEQUENCE</scope>
    <source>
        <strain evidence="2">CCMP 2712</strain>
    </source>
</reference>
<keyword evidence="1" id="KW-1133">Transmembrane helix</keyword>
<sequence length="740" mass="84367">MNAQFEITRRILRLPWKESLRLRIPMVLAAGLGRMNMSWSWLIMLQILAVKTYSMHRKPDGIFCSVPVNDRLKYWLAGTYDMYLHVLSVMLLCFLIGWLRIDCFLCIPFVELVVFFESSIPPILNKWKEKREEAYTFSKDSIRTQLKYLSVNPVSVEDEWMNLMLAQAWQTYEPWLQSFVASNIEFYASQLGVKVVSTQFGSQPIQIRRVTGRPKNNLLGVSKKTMSADDWCHELDIDVKLLTKDMNLTVSVWGVPISMKNLEISGNLRLELEWIELDARDASYDYPSFPNVCGLKMFFTNIPSLAFSLWIADLLDVMAIPLLRMAFEKLVINKLICSDLKLGPTDMSSEKMAIIGDLQKALSLKERNRRREMEYDLSTRIDESFSLLSVTVQSGHDLEGVESASGEGSLMCIVEYGDRDSLNDSVPPNHKNVAYLSRRPMQQGWKCDDEQTYEFLVKSLEDTMRITVIEQSTNKAVGTCVIQMSTLQKELGLTPNAQVKYKSCPLKGQRNGRIFLRIKLNLLAPKQDLPIEDGLELQSLAFPLNVNGKSHGSTCDVEGGFLRIRILKVQNMVSQRKKNSMKHHLFVRYAAGSLSEFGDLMDQRQRNDSVSFFCCKEHLSSNDMKSLVWSDTSVQKGALETRWPQGETHFESNLTANTKATMLCVMVLEQGGMLHRDLMAGSVCVQLGSLQAVRRGVLFQRVYRDMPLLDKHGESVTGPHGTLTTIDFVCEFLPNYIYKD</sequence>
<protein>
    <submittedName>
        <fullName evidence="2">Uncharacterized protein</fullName>
    </submittedName>
</protein>
<dbReference type="EMBL" id="HBKN01004535">
    <property type="protein sequence ID" value="CAE2255927.1"/>
    <property type="molecule type" value="Transcribed_RNA"/>
</dbReference>
<proteinExistence type="predicted"/>
<accession>A0A7S4J8T9</accession>
<dbReference type="Gene3D" id="2.60.40.150">
    <property type="entry name" value="C2 domain"/>
    <property type="match status" value="1"/>
</dbReference>
<dbReference type="InterPro" id="IPR035892">
    <property type="entry name" value="C2_domain_sf"/>
</dbReference>
<name>A0A7S4J8T9_GUITH</name>
<evidence type="ECO:0000256" key="1">
    <source>
        <dbReference type="SAM" id="Phobius"/>
    </source>
</evidence>
<organism evidence="2">
    <name type="scientific">Guillardia theta</name>
    <name type="common">Cryptophyte</name>
    <name type="synonym">Cryptomonas phi</name>
    <dbReference type="NCBI Taxonomy" id="55529"/>
    <lineage>
        <taxon>Eukaryota</taxon>
        <taxon>Cryptophyceae</taxon>
        <taxon>Pyrenomonadales</taxon>
        <taxon>Geminigeraceae</taxon>
        <taxon>Guillardia</taxon>
    </lineage>
</organism>
<gene>
    <name evidence="2" type="ORF">GTHE00462_LOCUS3778</name>
</gene>
<feature type="transmembrane region" description="Helical" evidence="1">
    <location>
        <begin position="82"/>
        <end position="101"/>
    </location>
</feature>
<dbReference type="AlphaFoldDB" id="A0A7S4J8T9"/>
<dbReference type="CDD" id="cd21669">
    <property type="entry name" value="SMP_SF"/>
    <property type="match status" value="1"/>
</dbReference>
<keyword evidence="1" id="KW-0812">Transmembrane</keyword>
<keyword evidence="1" id="KW-0472">Membrane</keyword>
<evidence type="ECO:0000313" key="2">
    <source>
        <dbReference type="EMBL" id="CAE2255927.1"/>
    </source>
</evidence>